<feature type="region of interest" description="Disordered" evidence="5">
    <location>
        <begin position="714"/>
        <end position="737"/>
    </location>
</feature>
<dbReference type="AlphaFoldDB" id="A0A388JUF4"/>
<dbReference type="Gene3D" id="3.40.50.10890">
    <property type="match status" value="1"/>
</dbReference>
<evidence type="ECO:0000313" key="9">
    <source>
        <dbReference type="Proteomes" id="UP000265515"/>
    </source>
</evidence>
<gene>
    <name evidence="8" type="ORF">CBR_g20441</name>
</gene>
<dbReference type="OrthoDB" id="10249535at2759"/>
<reference evidence="8 9" key="1">
    <citation type="journal article" date="2018" name="Cell">
        <title>The Chara Genome: Secondary Complexity and Implications for Plant Terrestrialization.</title>
        <authorList>
            <person name="Nishiyama T."/>
            <person name="Sakayama H."/>
            <person name="Vries J.D."/>
            <person name="Buschmann H."/>
            <person name="Saint-Marcoux D."/>
            <person name="Ullrich K.K."/>
            <person name="Haas F.B."/>
            <person name="Vanderstraeten L."/>
            <person name="Becker D."/>
            <person name="Lang D."/>
            <person name="Vosolsobe S."/>
            <person name="Rombauts S."/>
            <person name="Wilhelmsson P.K.I."/>
            <person name="Janitza P."/>
            <person name="Kern R."/>
            <person name="Heyl A."/>
            <person name="Rumpler F."/>
            <person name="Villalobos L.I.A.C."/>
            <person name="Clay J.M."/>
            <person name="Skokan R."/>
            <person name="Toyoda A."/>
            <person name="Suzuki Y."/>
            <person name="Kagoshima H."/>
            <person name="Schijlen E."/>
            <person name="Tajeshwar N."/>
            <person name="Catarino B."/>
            <person name="Hetherington A.J."/>
            <person name="Saltykova A."/>
            <person name="Bonnot C."/>
            <person name="Breuninger H."/>
            <person name="Symeonidi A."/>
            <person name="Radhakrishnan G.V."/>
            <person name="Van Nieuwerburgh F."/>
            <person name="Deforce D."/>
            <person name="Chang C."/>
            <person name="Karol K.G."/>
            <person name="Hedrich R."/>
            <person name="Ulvskov P."/>
            <person name="Glockner G."/>
            <person name="Delwiche C.F."/>
            <person name="Petrasek J."/>
            <person name="Van de Peer Y."/>
            <person name="Friml J."/>
            <person name="Beilby M."/>
            <person name="Dolan L."/>
            <person name="Kohara Y."/>
            <person name="Sugano S."/>
            <person name="Fujiyama A."/>
            <person name="Delaux P.-M."/>
            <person name="Quint M."/>
            <person name="TheiBen G."/>
            <person name="Hagemann M."/>
            <person name="Harholt J."/>
            <person name="Dunand C."/>
            <person name="Zachgo S."/>
            <person name="Langdale J."/>
            <person name="Maumus F."/>
            <person name="Straeten D.V.D."/>
            <person name="Gould S.B."/>
            <person name="Rensing S.A."/>
        </authorList>
    </citation>
    <scope>NUCLEOTIDE SEQUENCE [LARGE SCALE GENOMIC DNA]</scope>
    <source>
        <strain evidence="8 9">S276</strain>
    </source>
</reference>
<evidence type="ECO:0000256" key="4">
    <source>
        <dbReference type="ARBA" id="ARBA00023242"/>
    </source>
</evidence>
<feature type="compositionally biased region" description="Basic and acidic residues" evidence="5">
    <location>
        <begin position="937"/>
        <end position="949"/>
    </location>
</feature>
<dbReference type="InterPro" id="IPR050698">
    <property type="entry name" value="MBL"/>
</dbReference>
<dbReference type="Proteomes" id="UP000265515">
    <property type="component" value="Unassembled WGS sequence"/>
</dbReference>
<dbReference type="GO" id="GO:0016180">
    <property type="term" value="P:snRNA processing"/>
    <property type="evidence" value="ECO:0007669"/>
    <property type="project" value="TreeGrafter"/>
</dbReference>
<dbReference type="GO" id="GO:0005634">
    <property type="term" value="C:nucleus"/>
    <property type="evidence" value="ECO:0007669"/>
    <property type="project" value="UniProtKB-SubCell"/>
</dbReference>
<dbReference type="SUPFAM" id="SSF56281">
    <property type="entry name" value="Metallo-hydrolase/oxidoreductase"/>
    <property type="match status" value="1"/>
</dbReference>
<feature type="region of interest" description="Disordered" evidence="5">
    <location>
        <begin position="779"/>
        <end position="850"/>
    </location>
</feature>
<feature type="compositionally biased region" description="Basic and acidic residues" evidence="5">
    <location>
        <begin position="536"/>
        <end position="557"/>
    </location>
</feature>
<feature type="region of interest" description="Disordered" evidence="5">
    <location>
        <begin position="882"/>
        <end position="910"/>
    </location>
</feature>
<feature type="compositionally biased region" description="Low complexity" evidence="5">
    <location>
        <begin position="726"/>
        <end position="735"/>
    </location>
</feature>
<dbReference type="InterPro" id="IPR036866">
    <property type="entry name" value="RibonucZ/Hydroxyglut_hydro"/>
</dbReference>
<dbReference type="FunFam" id="3.40.50.10890:FF:000005">
    <property type="entry name" value="Cleavage and polyadenylation specificity factor subunit 3-II"/>
    <property type="match status" value="1"/>
</dbReference>
<dbReference type="PANTHER" id="PTHR11203:SF37">
    <property type="entry name" value="INTEGRATOR COMPLEX SUBUNIT 11"/>
    <property type="match status" value="1"/>
</dbReference>
<dbReference type="EMBL" id="BFEA01000019">
    <property type="protein sequence ID" value="GBG61410.1"/>
    <property type="molecule type" value="Genomic_DNA"/>
</dbReference>
<proteinExistence type="inferred from homology"/>
<keyword evidence="9" id="KW-1185">Reference proteome</keyword>
<evidence type="ECO:0000256" key="3">
    <source>
        <dbReference type="ARBA" id="ARBA00022801"/>
    </source>
</evidence>
<evidence type="ECO:0000313" key="8">
    <source>
        <dbReference type="EMBL" id="GBG61410.1"/>
    </source>
</evidence>
<dbReference type="PANTHER" id="PTHR11203">
    <property type="entry name" value="CLEAVAGE AND POLYADENYLATION SPECIFICITY FACTOR FAMILY MEMBER"/>
    <property type="match status" value="1"/>
</dbReference>
<dbReference type="Pfam" id="PF16661">
    <property type="entry name" value="Lactamase_B_6"/>
    <property type="match status" value="1"/>
</dbReference>
<feature type="compositionally biased region" description="Basic and acidic residues" evidence="5">
    <location>
        <begin position="958"/>
        <end position="967"/>
    </location>
</feature>
<feature type="compositionally biased region" description="Basic and acidic residues" evidence="5">
    <location>
        <begin position="714"/>
        <end position="725"/>
    </location>
</feature>
<evidence type="ECO:0000259" key="7">
    <source>
        <dbReference type="SMART" id="SM01027"/>
    </source>
</evidence>
<organism evidence="8 9">
    <name type="scientific">Chara braunii</name>
    <name type="common">Braun's stonewort</name>
    <dbReference type="NCBI Taxonomy" id="69332"/>
    <lineage>
        <taxon>Eukaryota</taxon>
        <taxon>Viridiplantae</taxon>
        <taxon>Streptophyta</taxon>
        <taxon>Charophyceae</taxon>
        <taxon>Charales</taxon>
        <taxon>Characeae</taxon>
        <taxon>Chara</taxon>
    </lineage>
</organism>
<evidence type="ECO:0000259" key="6">
    <source>
        <dbReference type="SMART" id="SM00849"/>
    </source>
</evidence>
<keyword evidence="3" id="KW-0378">Hydrolase</keyword>
<dbReference type="InterPro" id="IPR022712">
    <property type="entry name" value="Beta_Casp"/>
</dbReference>
<dbReference type="STRING" id="69332.A0A388JUF4"/>
<sequence length="1089" mass="119918">MFDCGMHMGYSDERRFPDFSSITKTGNFTDVVDVVVITHFHLDHCGALPYFTEVCGYDGPIYMTYPTKALLPLMLEDYRKVMVERKGETEQFNLQHIKQCLRKVSVLDQKQTVRIGPDIEICAFYAGHVIGAAMFYVRVNGESVMYTGDYNVTPDRHMGSATVDRLRPDLFITESTYATTVRDSKKAREREFLNAVYSCVSKSGKVLIPVFALGRAQELCILLDEFWEQMNLKVPIYFSAGLTAKANLYYRLFINWANEKVKDSYVSRNTFDFKNVQPFDRASIDQVGACVLFATPGMLHGGLSLEVFKHWASSESNMVVIPGYCVAGTVGNKLMGGKLSRVDVDKRTSVEVRIKVHQLSFTAHVDAKGILRMIHQCEPRHVMLVHGEKPKMFVLQSKIERELHLPCHVPPNGKTIVIPSRGCINLTVSRSLVKSLVKGELDVMLRRAMVSKSTLQRKTGKINQVVLEGGSCRKGGPEDQEETAVGEAGEKCALARPDGHEMVEEEEVDLCVVDKQATARAADATNALIPRKECEARHDDDYDDDNRGKSMQKERKVQLRKGVIPAEDLVRNESEGPSKWSPPPRGVSESDADFSIAVPVPMRQVLVDGVIISGTDGQKATLVSPDGAASIFGIPKHQVTLSCSQFIFASQEADEDAGITDDPRCPGDQVKMDGCANLIRSCGQTKTVGSKRADSDGMLADKTGRNADAIGKVKMTEQRRSRQEGGEIINENGNEPSGVCQVVSLTVAKEEEQPTEEGSQEVVVDGIHTAPTVGACCWKRSREGESPPPSSNGGVERSPDTPHKGDGTNEEDETETEGRKVATYPAKRQRWQPAVSPVHSGPALPSCRGPEPTLKGEWSAEHAAEVCLLPLQDYVDTSCHLPAASCGQPDEGKREGRGGEKEADSTEKGVDLLPALMKESGCNDDIPDALDVTPAPRIDDQSGGKKEQSGAESISSKGEVDGEKMKTDASSRSVVIAQADLENILFYAYAELMKWLGVGFLRVEDGCLIAESFCARVVSPDKDFDDIPSDDDKLPVLHGINYHQGPLERRTNRVLVGKWECNWEYEDHHLASRILVLLQGLRLRLQDLL</sequence>
<keyword evidence="4" id="KW-0539">Nucleus</keyword>
<feature type="region of interest" description="Disordered" evidence="5">
    <location>
        <begin position="536"/>
        <end position="590"/>
    </location>
</feature>
<feature type="compositionally biased region" description="Basic and acidic residues" evidence="5">
    <location>
        <begin position="890"/>
        <end position="910"/>
    </location>
</feature>
<dbReference type="GO" id="GO:0004521">
    <property type="term" value="F:RNA endonuclease activity"/>
    <property type="evidence" value="ECO:0007669"/>
    <property type="project" value="TreeGrafter"/>
</dbReference>
<feature type="domain" description="Metallo-beta-lactamase" evidence="6">
    <location>
        <begin position="17"/>
        <end position="196"/>
    </location>
</feature>
<name>A0A388JUF4_CHABU</name>
<dbReference type="InterPro" id="IPR041897">
    <property type="entry name" value="INTS11-like_MBL-fold"/>
</dbReference>
<dbReference type="Pfam" id="PF10996">
    <property type="entry name" value="Beta-Casp"/>
    <property type="match status" value="1"/>
</dbReference>
<feature type="compositionally biased region" description="Basic and acidic residues" evidence="5">
    <location>
        <begin position="797"/>
        <end position="807"/>
    </location>
</feature>
<dbReference type="CDD" id="cd16291">
    <property type="entry name" value="INTS11-like_MBL-fold"/>
    <property type="match status" value="1"/>
</dbReference>
<dbReference type="FunFam" id="3.60.15.10:FF:000028">
    <property type="entry name" value="Integrator complex subunit 11 isoform X3"/>
    <property type="match status" value="1"/>
</dbReference>
<evidence type="ECO:0000256" key="2">
    <source>
        <dbReference type="ARBA" id="ARBA00007093"/>
    </source>
</evidence>
<dbReference type="Gramene" id="GBG61410">
    <property type="protein sequence ID" value="GBG61410"/>
    <property type="gene ID" value="CBR_g20441"/>
</dbReference>
<comment type="caution">
    <text evidence="8">The sequence shown here is derived from an EMBL/GenBank/DDBJ whole genome shotgun (WGS) entry which is preliminary data.</text>
</comment>
<dbReference type="SMART" id="SM01027">
    <property type="entry name" value="Beta-Casp"/>
    <property type="match status" value="1"/>
</dbReference>
<protein>
    <recommendedName>
        <fullName evidence="10">Beta-Casp domain-containing protein</fullName>
    </recommendedName>
</protein>
<comment type="similarity">
    <text evidence="2">Belongs to the metallo-beta-lactamase superfamily. RNA-metabolizing metallo-beta-lactamase-like family. INTS11 subfamily.</text>
</comment>
<dbReference type="GO" id="GO:0016787">
    <property type="term" value="F:hydrolase activity"/>
    <property type="evidence" value="ECO:0007669"/>
    <property type="project" value="UniProtKB-KW"/>
</dbReference>
<evidence type="ECO:0000256" key="5">
    <source>
        <dbReference type="SAM" id="MobiDB-lite"/>
    </source>
</evidence>
<accession>A0A388JUF4</accession>
<feature type="region of interest" description="Disordered" evidence="5">
    <location>
        <begin position="923"/>
        <end position="967"/>
    </location>
</feature>
<dbReference type="InterPro" id="IPR011108">
    <property type="entry name" value="RMMBL"/>
</dbReference>
<feature type="domain" description="Beta-Casp" evidence="7">
    <location>
        <begin position="216"/>
        <end position="334"/>
    </location>
</feature>
<dbReference type="Gene3D" id="3.60.15.10">
    <property type="entry name" value="Ribonuclease Z/Hydroxyacylglutathione hydrolase-like"/>
    <property type="match status" value="1"/>
</dbReference>
<comment type="subcellular location">
    <subcellularLocation>
        <location evidence="1">Nucleus</location>
    </subcellularLocation>
</comment>
<dbReference type="InterPro" id="IPR001279">
    <property type="entry name" value="Metallo-B-lactamas"/>
</dbReference>
<dbReference type="SMART" id="SM00849">
    <property type="entry name" value="Lactamase_B"/>
    <property type="match status" value="1"/>
</dbReference>
<evidence type="ECO:0008006" key="10">
    <source>
        <dbReference type="Google" id="ProtNLM"/>
    </source>
</evidence>
<dbReference type="Pfam" id="PF07521">
    <property type="entry name" value="RMMBL"/>
    <property type="match status" value="1"/>
</dbReference>
<evidence type="ECO:0000256" key="1">
    <source>
        <dbReference type="ARBA" id="ARBA00004123"/>
    </source>
</evidence>